<dbReference type="STRING" id="1927124.BST13_13695"/>
<keyword evidence="1" id="KW-0812">Transmembrane</keyword>
<keyword evidence="1" id="KW-1133">Transmembrane helix</keyword>
<accession>A0A1X0B073</accession>
<evidence type="ECO:0000313" key="3">
    <source>
        <dbReference type="Proteomes" id="UP000192448"/>
    </source>
</evidence>
<comment type="caution">
    <text evidence="2">The sequence shown here is derived from an EMBL/GenBank/DDBJ whole genome shotgun (WGS) entry which is preliminary data.</text>
</comment>
<organism evidence="2 3">
    <name type="scientific">Mycobacterium aquaticum</name>
    <dbReference type="NCBI Taxonomy" id="1927124"/>
    <lineage>
        <taxon>Bacteria</taxon>
        <taxon>Bacillati</taxon>
        <taxon>Actinomycetota</taxon>
        <taxon>Actinomycetes</taxon>
        <taxon>Mycobacteriales</taxon>
        <taxon>Mycobacteriaceae</taxon>
        <taxon>Mycobacterium</taxon>
    </lineage>
</organism>
<dbReference type="EMBL" id="MVHF01000011">
    <property type="protein sequence ID" value="ORA35605.1"/>
    <property type="molecule type" value="Genomic_DNA"/>
</dbReference>
<dbReference type="OrthoDB" id="4764037at2"/>
<feature type="transmembrane region" description="Helical" evidence="1">
    <location>
        <begin position="30"/>
        <end position="52"/>
    </location>
</feature>
<gene>
    <name evidence="2" type="ORF">BST13_13695</name>
</gene>
<evidence type="ECO:0000256" key="1">
    <source>
        <dbReference type="SAM" id="Phobius"/>
    </source>
</evidence>
<sequence length="226" mass="25355">MATDPTSTGGGDGSDELLIPYPAEDGTARLFGGLFMTALALAPAYLLPVVWADDNGHPLAANEAALLTAVFVLCSAFFVWIATRSLIPWWRITRGTWWLRLSASGLEINDRLGRPQRYRWRDFERFLLVPTPADLNSAELAAQLTFGEKVAQGVEHGGVPVIVVGLVPGFQLAPTYHRSIWHKRINRLYRAFNGPTPDGIVMEFWDRPYDQAVEMLNEWLKRYRNA</sequence>
<name>A0A1X0B073_9MYCO</name>
<keyword evidence="1" id="KW-0472">Membrane</keyword>
<feature type="transmembrane region" description="Helical" evidence="1">
    <location>
        <begin position="64"/>
        <end position="82"/>
    </location>
</feature>
<reference evidence="2 3" key="1">
    <citation type="submission" date="2017-02" db="EMBL/GenBank/DDBJ databases">
        <title>The new phylogeny of genus Mycobacterium.</title>
        <authorList>
            <person name="Tortoli E."/>
            <person name="Trovato A."/>
            <person name="Cirillo D.M."/>
        </authorList>
    </citation>
    <scope>NUCLEOTIDE SEQUENCE [LARGE SCALE GENOMIC DNA]</scope>
    <source>
        <strain evidence="2 3">RW6</strain>
    </source>
</reference>
<evidence type="ECO:0000313" key="2">
    <source>
        <dbReference type="EMBL" id="ORA35605.1"/>
    </source>
</evidence>
<dbReference type="AlphaFoldDB" id="A0A1X0B073"/>
<proteinExistence type="predicted"/>
<keyword evidence="3" id="KW-1185">Reference proteome</keyword>
<dbReference type="RefSeq" id="WP_083164575.1">
    <property type="nucleotide sequence ID" value="NZ_MVHF01000011.1"/>
</dbReference>
<dbReference type="Proteomes" id="UP000192448">
    <property type="component" value="Unassembled WGS sequence"/>
</dbReference>
<protein>
    <submittedName>
        <fullName evidence="2">Uncharacterized protein</fullName>
    </submittedName>
</protein>